<organism evidence="1 2">
    <name type="scientific">Dokdonia pacifica</name>
    <dbReference type="NCBI Taxonomy" id="1627892"/>
    <lineage>
        <taxon>Bacteria</taxon>
        <taxon>Pseudomonadati</taxon>
        <taxon>Bacteroidota</taxon>
        <taxon>Flavobacteriia</taxon>
        <taxon>Flavobacteriales</taxon>
        <taxon>Flavobacteriaceae</taxon>
        <taxon>Dokdonia</taxon>
    </lineage>
</organism>
<dbReference type="Proteomes" id="UP000198379">
    <property type="component" value="Unassembled WGS sequence"/>
</dbReference>
<dbReference type="RefSeq" id="WP_089373726.1">
    <property type="nucleotide sequence ID" value="NZ_BMEP01000010.1"/>
</dbReference>
<accession>A0A239DCR1</accession>
<reference evidence="1 2" key="1">
    <citation type="submission" date="2017-06" db="EMBL/GenBank/DDBJ databases">
        <authorList>
            <person name="Kim H.J."/>
            <person name="Triplett B.A."/>
        </authorList>
    </citation>
    <scope>NUCLEOTIDE SEQUENCE [LARGE SCALE GENOMIC DNA]</scope>
    <source>
        <strain evidence="1 2">DSM 25597</strain>
    </source>
</reference>
<protein>
    <recommendedName>
        <fullName evidence="3">Erythromycin esterase homolog</fullName>
    </recommendedName>
</protein>
<sequence>MKSIIYILSIIFLISCNHKETVINKETLELPIQLSEAYISQKAAYFTINNGTIKGDGLNVWKELITQSQFVALGERHDSEATSQLVDAILPILDTTGYHHFAIEVGPHSAKKLKQLSTPIEDTEKNLTEFIAKYAGNESYSIPIPFFRAISDAKFLKTARSHHMNLWGLDQEYYSSSEYFMDELLVYATDHPKYEEIKMTHQKVKAIIKKWSDIDDDESREIDLFEEIQKDTTVQSYLSHFRKMENTREIINDLEISWDIYSRWRDDSHADRISYMRTNFMNAYTKALEKESEPKVLLKFGSLHTSKILTGNCYDLGDLVTQLALKNGTQATTINSWNRYYIDDDGTEIDYLEKYSNYYNRLQSFMSLAKKDQWVIINLKSIRDDIINGKVILPKNGDYHRIKALIDGYDYQLILPLDQKSKGLVENY</sequence>
<keyword evidence="2" id="KW-1185">Reference proteome</keyword>
<proteinExistence type="predicted"/>
<evidence type="ECO:0000313" key="1">
    <source>
        <dbReference type="EMBL" id="SNS30087.1"/>
    </source>
</evidence>
<name>A0A239DCR1_9FLAO</name>
<gene>
    <name evidence="1" type="ORF">SAMN06265376_110102</name>
</gene>
<evidence type="ECO:0000313" key="2">
    <source>
        <dbReference type="Proteomes" id="UP000198379"/>
    </source>
</evidence>
<dbReference type="AlphaFoldDB" id="A0A239DCR1"/>
<dbReference type="PROSITE" id="PS51257">
    <property type="entry name" value="PROKAR_LIPOPROTEIN"/>
    <property type="match status" value="1"/>
</dbReference>
<dbReference type="OrthoDB" id="733813at2"/>
<dbReference type="EMBL" id="FZNY01000010">
    <property type="protein sequence ID" value="SNS30087.1"/>
    <property type="molecule type" value="Genomic_DNA"/>
</dbReference>
<evidence type="ECO:0008006" key="3">
    <source>
        <dbReference type="Google" id="ProtNLM"/>
    </source>
</evidence>